<keyword evidence="1 2" id="KW-0694">RNA-binding</keyword>
<dbReference type="Pfam" id="PF00076">
    <property type="entry name" value="RRM_1"/>
    <property type="match status" value="1"/>
</dbReference>
<keyword evidence="6" id="KW-1185">Reference proteome</keyword>
<dbReference type="SUPFAM" id="SSF54928">
    <property type="entry name" value="RNA-binding domain, RBD"/>
    <property type="match status" value="1"/>
</dbReference>
<feature type="region of interest" description="Disordered" evidence="3">
    <location>
        <begin position="1"/>
        <end position="32"/>
    </location>
</feature>
<name>A0A3P7MQA5_DIBLA</name>
<dbReference type="GO" id="GO:0003723">
    <property type="term" value="F:RNA binding"/>
    <property type="evidence" value="ECO:0007669"/>
    <property type="project" value="UniProtKB-UniRule"/>
</dbReference>
<reference evidence="5 6" key="1">
    <citation type="submission" date="2018-11" db="EMBL/GenBank/DDBJ databases">
        <authorList>
            <consortium name="Pathogen Informatics"/>
        </authorList>
    </citation>
    <scope>NUCLEOTIDE SEQUENCE [LARGE SCALE GENOMIC DNA]</scope>
</reference>
<dbReference type="InterPro" id="IPR012677">
    <property type="entry name" value="Nucleotide-bd_a/b_plait_sf"/>
</dbReference>
<dbReference type="Proteomes" id="UP000281553">
    <property type="component" value="Unassembled WGS sequence"/>
</dbReference>
<dbReference type="InterPro" id="IPR035979">
    <property type="entry name" value="RBD_domain_sf"/>
</dbReference>
<dbReference type="InterPro" id="IPR000504">
    <property type="entry name" value="RRM_dom"/>
</dbReference>
<dbReference type="PROSITE" id="PS50102">
    <property type="entry name" value="RRM"/>
    <property type="match status" value="1"/>
</dbReference>
<evidence type="ECO:0000259" key="4">
    <source>
        <dbReference type="PROSITE" id="PS50102"/>
    </source>
</evidence>
<evidence type="ECO:0000313" key="6">
    <source>
        <dbReference type="Proteomes" id="UP000281553"/>
    </source>
</evidence>
<dbReference type="EMBL" id="UYRU01070822">
    <property type="protein sequence ID" value="VDN20291.1"/>
    <property type="molecule type" value="Genomic_DNA"/>
</dbReference>
<gene>
    <name evidence="5" type="ORF">DILT_LOCUS13591</name>
</gene>
<dbReference type="PANTHER" id="PTHR48027">
    <property type="entry name" value="HETEROGENEOUS NUCLEAR RIBONUCLEOPROTEIN 87F-RELATED"/>
    <property type="match status" value="1"/>
</dbReference>
<feature type="domain" description="RRM" evidence="4">
    <location>
        <begin position="36"/>
        <end position="113"/>
    </location>
</feature>
<organism evidence="5 6">
    <name type="scientific">Dibothriocephalus latus</name>
    <name type="common">Fish tapeworm</name>
    <name type="synonym">Diphyllobothrium latum</name>
    <dbReference type="NCBI Taxonomy" id="60516"/>
    <lineage>
        <taxon>Eukaryota</taxon>
        <taxon>Metazoa</taxon>
        <taxon>Spiralia</taxon>
        <taxon>Lophotrochozoa</taxon>
        <taxon>Platyhelminthes</taxon>
        <taxon>Cestoda</taxon>
        <taxon>Eucestoda</taxon>
        <taxon>Diphyllobothriidea</taxon>
        <taxon>Diphyllobothriidae</taxon>
        <taxon>Dibothriocephalus</taxon>
    </lineage>
</organism>
<dbReference type="AlphaFoldDB" id="A0A3P7MQA5"/>
<sequence>MTSTAQSVPLPKRQPESQAAPAVSGTSQPVDPLGARKIFVGGLNRQVTSKALRTQFARYGNVTDATVIRDRKTGVSMGYGYVTFELPSVAEAVLAEPKHLVCGSYVGVKKFQKPIRGGINQDIKASATR</sequence>
<accession>A0A3P7MQA5</accession>
<evidence type="ECO:0000313" key="5">
    <source>
        <dbReference type="EMBL" id="VDN20291.1"/>
    </source>
</evidence>
<dbReference type="SMART" id="SM00360">
    <property type="entry name" value="RRM"/>
    <property type="match status" value="1"/>
</dbReference>
<evidence type="ECO:0000256" key="1">
    <source>
        <dbReference type="ARBA" id="ARBA00022884"/>
    </source>
</evidence>
<dbReference type="InterPro" id="IPR052462">
    <property type="entry name" value="SLIRP/GR-RBP-like"/>
</dbReference>
<evidence type="ECO:0000256" key="2">
    <source>
        <dbReference type="PROSITE-ProRule" id="PRU00176"/>
    </source>
</evidence>
<dbReference type="Gene3D" id="3.30.70.330">
    <property type="match status" value="1"/>
</dbReference>
<protein>
    <recommendedName>
        <fullName evidence="4">RRM domain-containing protein</fullName>
    </recommendedName>
</protein>
<dbReference type="OrthoDB" id="4207594at2759"/>
<proteinExistence type="predicted"/>
<evidence type="ECO:0000256" key="3">
    <source>
        <dbReference type="SAM" id="MobiDB-lite"/>
    </source>
</evidence>